<dbReference type="RefSeq" id="WP_251946291.1">
    <property type="nucleotide sequence ID" value="NZ_JAMRYM010000057.1"/>
</dbReference>
<evidence type="ECO:0000313" key="3">
    <source>
        <dbReference type="Proteomes" id="UP001155240"/>
    </source>
</evidence>
<dbReference type="AlphaFoldDB" id="A0A9X2DZN2"/>
<dbReference type="EMBL" id="JAMRYM010000057">
    <property type="protein sequence ID" value="MCM6763281.1"/>
    <property type="molecule type" value="Genomic_DNA"/>
</dbReference>
<accession>A0A9X2DZN2</accession>
<dbReference type="Proteomes" id="UP001155240">
    <property type="component" value="Unassembled WGS sequence"/>
</dbReference>
<evidence type="ECO:0000256" key="1">
    <source>
        <dbReference type="SAM" id="Phobius"/>
    </source>
</evidence>
<keyword evidence="3" id="KW-1185">Reference proteome</keyword>
<reference evidence="2" key="1">
    <citation type="submission" date="2022-06" db="EMBL/GenBank/DDBJ databases">
        <title>Whole genome shotgun sequencing (WGS) of Rathayibacter sp. ZW T2_19, isolated from stored onions (Allium cepa).</title>
        <authorList>
            <person name="Stoll D.A."/>
            <person name="Huch M."/>
        </authorList>
    </citation>
    <scope>NUCLEOTIDE SEQUENCE</scope>
    <source>
        <strain evidence="2">ZW T2_19</strain>
    </source>
</reference>
<organism evidence="2 3">
    <name type="scientific">Rathayibacter rubneri</name>
    <dbReference type="NCBI Taxonomy" id="2950106"/>
    <lineage>
        <taxon>Bacteria</taxon>
        <taxon>Bacillati</taxon>
        <taxon>Actinomycetota</taxon>
        <taxon>Actinomycetes</taxon>
        <taxon>Micrococcales</taxon>
        <taxon>Microbacteriaceae</taxon>
        <taxon>Rathayibacter</taxon>
    </lineage>
</organism>
<sequence>MSAGRALVRAAAASYAANCALGTAVATGAVRTGRWHWIHHALYIATSSLTAAAFVALLRSDPRAAAALAPAALPLAIIPFAGTRGRRHPAIALAAAPFVVAGLALSRRRRSALSPR</sequence>
<name>A0A9X2DZN2_9MICO</name>
<keyword evidence="1" id="KW-0472">Membrane</keyword>
<feature type="transmembrane region" description="Helical" evidence="1">
    <location>
        <begin position="65"/>
        <end position="82"/>
    </location>
</feature>
<proteinExistence type="predicted"/>
<gene>
    <name evidence="2" type="ORF">NB037_12715</name>
</gene>
<feature type="transmembrane region" description="Helical" evidence="1">
    <location>
        <begin position="88"/>
        <end position="106"/>
    </location>
</feature>
<feature type="transmembrane region" description="Helical" evidence="1">
    <location>
        <begin position="38"/>
        <end position="58"/>
    </location>
</feature>
<keyword evidence="1" id="KW-1133">Transmembrane helix</keyword>
<evidence type="ECO:0000313" key="2">
    <source>
        <dbReference type="EMBL" id="MCM6763281.1"/>
    </source>
</evidence>
<comment type="caution">
    <text evidence="2">The sequence shown here is derived from an EMBL/GenBank/DDBJ whole genome shotgun (WGS) entry which is preliminary data.</text>
</comment>
<protein>
    <submittedName>
        <fullName evidence="2">Uncharacterized protein</fullName>
    </submittedName>
</protein>
<keyword evidence="1" id="KW-0812">Transmembrane</keyword>